<evidence type="ECO:0000313" key="3">
    <source>
        <dbReference type="Proteomes" id="UP000309340"/>
    </source>
</evidence>
<name>A0A4U0XPI4_9PEZI</name>
<organism evidence="2 3">
    <name type="scientific">Friedmanniomyces simplex</name>
    <dbReference type="NCBI Taxonomy" id="329884"/>
    <lineage>
        <taxon>Eukaryota</taxon>
        <taxon>Fungi</taxon>
        <taxon>Dikarya</taxon>
        <taxon>Ascomycota</taxon>
        <taxon>Pezizomycotina</taxon>
        <taxon>Dothideomycetes</taxon>
        <taxon>Dothideomycetidae</taxon>
        <taxon>Mycosphaerellales</taxon>
        <taxon>Teratosphaeriaceae</taxon>
        <taxon>Friedmanniomyces</taxon>
    </lineage>
</organism>
<protein>
    <submittedName>
        <fullName evidence="2">Uncharacterized protein</fullName>
    </submittedName>
</protein>
<dbReference type="EMBL" id="NAJQ01000116">
    <property type="protein sequence ID" value="TKA78286.1"/>
    <property type="molecule type" value="Genomic_DNA"/>
</dbReference>
<sequence>MDAREGRGGSAGSSAATVVAGSDAVATHDESASAQSDLLSKFVRKILRDHSEQLEVIEEVISILGDMRRIMSGDISEKIAKFENGSSGRVTRDNLQAAIIGTVSGTRERDSGQADARTRTYMAVCKVIRSQQWPDEEEVGFEDRQAGYAPGDPRKKSFGYQSLQASTQFTPEAQMAMLRSLLKCMDTMLEELAVTVAAKKKLRRRSTRLQQGEASTPTAGPVSTGRTASTARSTSAVGPSIATVPSFAATPSSTSQPASAAETAATTRSTSADTTSASLVLTGQIHTSGKGKSRAVDEPPPLKPTRVRAVGAPWSARETLAAAVLWWDEKLENDPGKRKTHSTTARVAQHDEWIRTHGRDLQVKPGDRTWDAIDQQVRKLRWAGKTLADVRAMCVQEARQQAGL</sequence>
<feature type="region of interest" description="Disordered" evidence="1">
    <location>
        <begin position="200"/>
        <end position="305"/>
    </location>
</feature>
<feature type="compositionally biased region" description="Polar residues" evidence="1">
    <location>
        <begin position="208"/>
        <end position="218"/>
    </location>
</feature>
<evidence type="ECO:0000313" key="2">
    <source>
        <dbReference type="EMBL" id="TKA78286.1"/>
    </source>
</evidence>
<keyword evidence="3" id="KW-1185">Reference proteome</keyword>
<proteinExistence type="predicted"/>
<feature type="compositionally biased region" description="Low complexity" evidence="1">
    <location>
        <begin position="222"/>
        <end position="278"/>
    </location>
</feature>
<dbReference type="OrthoDB" id="3893184at2759"/>
<dbReference type="STRING" id="329884.A0A4U0XPI4"/>
<reference evidence="2 3" key="1">
    <citation type="submission" date="2017-03" db="EMBL/GenBank/DDBJ databases">
        <title>Genomes of endolithic fungi from Antarctica.</title>
        <authorList>
            <person name="Coleine C."/>
            <person name="Masonjones S."/>
            <person name="Stajich J.E."/>
        </authorList>
    </citation>
    <scope>NUCLEOTIDE SEQUENCE [LARGE SCALE GENOMIC DNA]</scope>
    <source>
        <strain evidence="2 3">CCFEE 5184</strain>
    </source>
</reference>
<dbReference type="Proteomes" id="UP000309340">
    <property type="component" value="Unassembled WGS sequence"/>
</dbReference>
<accession>A0A4U0XPI4</accession>
<comment type="caution">
    <text evidence="2">The sequence shown here is derived from an EMBL/GenBank/DDBJ whole genome shotgun (WGS) entry which is preliminary data.</text>
</comment>
<dbReference type="AlphaFoldDB" id="A0A4U0XPI4"/>
<gene>
    <name evidence="2" type="ORF">B0A55_04749</name>
</gene>
<evidence type="ECO:0000256" key="1">
    <source>
        <dbReference type="SAM" id="MobiDB-lite"/>
    </source>
</evidence>